<protein>
    <submittedName>
        <fullName evidence="1">Uncharacterized protein</fullName>
    </submittedName>
</protein>
<gene>
    <name evidence="1" type="ORF">ORI27_02685</name>
</gene>
<proteinExistence type="predicted"/>
<reference evidence="1 2" key="1">
    <citation type="submission" date="2022-11" db="EMBL/GenBank/DDBJ databases">
        <title>Mycobacterium sp. nov.</title>
        <authorList>
            <person name="Papic B."/>
            <person name="Spicic S."/>
            <person name="Duvnjak S."/>
        </authorList>
    </citation>
    <scope>NUCLEOTIDE SEQUENCE [LARGE SCALE GENOMIC DNA]</scope>
    <source>
        <strain evidence="1 2">CVI_P4</strain>
    </source>
</reference>
<organism evidence="1 2">
    <name type="scientific">Mycobacterium pinniadriaticum</name>
    <dbReference type="NCBI Taxonomy" id="2994102"/>
    <lineage>
        <taxon>Bacteria</taxon>
        <taxon>Bacillati</taxon>
        <taxon>Actinomycetota</taxon>
        <taxon>Actinomycetes</taxon>
        <taxon>Mycobacteriales</taxon>
        <taxon>Mycobacteriaceae</taxon>
        <taxon>Mycobacterium</taxon>
    </lineage>
</organism>
<comment type="caution">
    <text evidence="1">The sequence shown here is derived from an EMBL/GenBank/DDBJ whole genome shotgun (WGS) entry which is preliminary data.</text>
</comment>
<dbReference type="RefSeq" id="WP_266073871.1">
    <property type="nucleotide sequence ID" value="NZ_JAPJDO010000002.1"/>
</dbReference>
<keyword evidence="2" id="KW-1185">Reference proteome</keyword>
<evidence type="ECO:0000313" key="1">
    <source>
        <dbReference type="EMBL" id="MCX2935591.1"/>
    </source>
</evidence>
<dbReference type="Proteomes" id="UP001300745">
    <property type="component" value="Unassembled WGS sequence"/>
</dbReference>
<accession>A0ABT3S7W4</accession>
<sequence>MALVCQTVTEAVAQVGGLICDRSLTGWDVRVFATHDEGGTDNDLALRIIGASRAEDLSEEPAADTLLRAVAVSESVYRDDPVVRRWVDEAMGEPLIEVLAWDSRGRDVRHVGIPVSRAAVVFLDHARAAVGCDTGSAASELYCQWRTGRIRQPLPRPNVLTTVNGG</sequence>
<dbReference type="EMBL" id="JAPJDO010000002">
    <property type="protein sequence ID" value="MCX2935591.1"/>
    <property type="molecule type" value="Genomic_DNA"/>
</dbReference>
<name>A0ABT3S7W4_9MYCO</name>
<evidence type="ECO:0000313" key="2">
    <source>
        <dbReference type="Proteomes" id="UP001300745"/>
    </source>
</evidence>